<accession>A0A116MRY7</accession>
<feature type="coiled-coil region" evidence="1">
    <location>
        <begin position="9"/>
        <end position="36"/>
    </location>
</feature>
<evidence type="ECO:0000313" key="2">
    <source>
        <dbReference type="EMBL" id="CYV62916.1"/>
    </source>
</evidence>
<dbReference type="EMBL" id="FIIB01000009">
    <property type="protein sequence ID" value="CYV62916.1"/>
    <property type="molecule type" value="Genomic_DNA"/>
</dbReference>
<name>A0A116MRY7_STRSU</name>
<dbReference type="Proteomes" id="UP000074356">
    <property type="component" value="Unassembled WGS sequence"/>
</dbReference>
<dbReference type="AlphaFoldDB" id="A0A116MRY7"/>
<evidence type="ECO:0000313" key="3">
    <source>
        <dbReference type="Proteomes" id="UP000074356"/>
    </source>
</evidence>
<keyword evidence="1" id="KW-0175">Coiled coil</keyword>
<proteinExistence type="predicted"/>
<sequence length="88" mass="10088">MGTFSAEFEQGLLDRVDKLAQQKLELEKKLQKKTGLITAKELKDELDISGTTLKNWMDIGLVSYQSPFESSKKLYFKVSDVINFLTIR</sequence>
<reference evidence="2 3" key="1">
    <citation type="submission" date="2016-02" db="EMBL/GenBank/DDBJ databases">
        <authorList>
            <consortium name="Pathogen Informatics"/>
        </authorList>
    </citation>
    <scope>NUCLEOTIDE SEQUENCE [LARGE SCALE GENOMIC DNA]</scope>
    <source>
        <strain evidence="2 3">LSS78</strain>
    </source>
</reference>
<gene>
    <name evidence="2" type="ORF">ERS132440_01315</name>
</gene>
<evidence type="ECO:0000256" key="1">
    <source>
        <dbReference type="SAM" id="Coils"/>
    </source>
</evidence>
<dbReference type="SUPFAM" id="SSF46955">
    <property type="entry name" value="Putative DNA-binding domain"/>
    <property type="match status" value="1"/>
</dbReference>
<organism evidence="2 3">
    <name type="scientific">Streptococcus suis</name>
    <dbReference type="NCBI Taxonomy" id="1307"/>
    <lineage>
        <taxon>Bacteria</taxon>
        <taxon>Bacillati</taxon>
        <taxon>Bacillota</taxon>
        <taxon>Bacilli</taxon>
        <taxon>Lactobacillales</taxon>
        <taxon>Streptococcaceae</taxon>
        <taxon>Streptococcus</taxon>
    </lineage>
</organism>
<dbReference type="RefSeq" id="WP_024406000.1">
    <property type="nucleotide sequence ID" value="NZ_CEHN01000003.1"/>
</dbReference>
<dbReference type="InterPro" id="IPR009061">
    <property type="entry name" value="DNA-bd_dom_put_sf"/>
</dbReference>
<protein>
    <submittedName>
        <fullName evidence="2">Phage protein</fullName>
    </submittedName>
</protein>